<keyword evidence="4" id="KW-0747">Spliceosome</keyword>
<keyword evidence="3" id="KW-0507">mRNA processing</keyword>
<proteinExistence type="inferred from homology"/>
<dbReference type="AlphaFoldDB" id="A0AAW1DIX5"/>
<dbReference type="PANTHER" id="PTHR16196:SF0">
    <property type="entry name" value="PRE-MRNA-SPLICING FACTOR CWC25 HOMOLOG"/>
    <property type="match status" value="1"/>
</dbReference>
<evidence type="ECO:0000256" key="7">
    <source>
        <dbReference type="ARBA" id="ARBA00023242"/>
    </source>
</evidence>
<comment type="caution">
    <text evidence="9">The sequence shown here is derived from an EMBL/GenBank/DDBJ whole genome shotgun (WGS) entry which is preliminary data.</text>
</comment>
<dbReference type="InterPro" id="IPR022209">
    <property type="entry name" value="CWC25"/>
</dbReference>
<dbReference type="GO" id="GO:0000398">
    <property type="term" value="P:mRNA splicing, via spliceosome"/>
    <property type="evidence" value="ECO:0007669"/>
    <property type="project" value="TreeGrafter"/>
</dbReference>
<keyword evidence="10" id="KW-1185">Reference proteome</keyword>
<dbReference type="EMBL" id="JAPXFL010000002">
    <property type="protein sequence ID" value="KAK9510964.1"/>
    <property type="molecule type" value="Genomic_DNA"/>
</dbReference>
<feature type="compositionally biased region" description="Basic and acidic residues" evidence="8">
    <location>
        <begin position="268"/>
        <end position="280"/>
    </location>
</feature>
<protein>
    <recommendedName>
        <fullName evidence="11">Pre-mRNA-splicing factor CWC25 homolog</fullName>
    </recommendedName>
</protein>
<comment type="similarity">
    <text evidence="2">Belongs to the CWC25 family.</text>
</comment>
<reference evidence="9 10" key="1">
    <citation type="submission" date="2022-12" db="EMBL/GenBank/DDBJ databases">
        <title>Chromosome-level genome assembly of true bugs.</title>
        <authorList>
            <person name="Ma L."/>
            <person name="Li H."/>
        </authorList>
    </citation>
    <scope>NUCLEOTIDE SEQUENCE [LARGE SCALE GENOMIC DNA]</scope>
    <source>
        <strain evidence="9">Lab_2022b</strain>
    </source>
</reference>
<feature type="compositionally biased region" description="Low complexity" evidence="8">
    <location>
        <begin position="244"/>
        <end position="254"/>
    </location>
</feature>
<dbReference type="PANTHER" id="PTHR16196">
    <property type="entry name" value="CELL CYCLE CONTROL PROTEIN CWF25"/>
    <property type="match status" value="1"/>
</dbReference>
<evidence type="ECO:0000313" key="9">
    <source>
        <dbReference type="EMBL" id="KAK9510964.1"/>
    </source>
</evidence>
<name>A0AAW1DIX5_9HEMI</name>
<evidence type="ECO:0000256" key="1">
    <source>
        <dbReference type="ARBA" id="ARBA00004123"/>
    </source>
</evidence>
<gene>
    <name evidence="9" type="ORF">O3M35_005631</name>
</gene>
<dbReference type="Pfam" id="PF12542">
    <property type="entry name" value="CWC25"/>
    <property type="match status" value="1"/>
</dbReference>
<comment type="subcellular location">
    <subcellularLocation>
        <location evidence="1">Nucleus</location>
    </subcellularLocation>
</comment>
<evidence type="ECO:0008006" key="11">
    <source>
        <dbReference type="Google" id="ProtNLM"/>
    </source>
</evidence>
<feature type="region of interest" description="Disordered" evidence="8">
    <location>
        <begin position="142"/>
        <end position="315"/>
    </location>
</feature>
<evidence type="ECO:0000256" key="4">
    <source>
        <dbReference type="ARBA" id="ARBA00022728"/>
    </source>
</evidence>
<sequence>MDWMYKNSSESVDREEYLLGRAIDKNFESQLSGSFNEVDKDITPASIFSNTGSNLQVDVVRKLKEDPLEQIRQKELETRKQLLKNPVKLKKLQNMLKANRDKQEKILRKKAKKKRKKSEDKMIDELLTSKFLQMKEKLGGKKLADLGLEGRDRKHNKDVELRSSREKKKKKSKSESSDTETSSSSSSSEEESNTRKKHGRGKSYVKGNSPKRETDYSENKDYRKKYGLEVKGRRDWGSTKADKAASSSSISTSKPAEKVKTSAPLRKRLTEEEKAERLKEMTANAEWRSHLTTKNYKRYKEEQKKEKETSEKDFDEGFFRRQMALATSDSTVQQRIKSNVNKIQRSEKHMYENFARR</sequence>
<evidence type="ECO:0000256" key="8">
    <source>
        <dbReference type="SAM" id="MobiDB-lite"/>
    </source>
</evidence>
<dbReference type="Proteomes" id="UP001461498">
    <property type="component" value="Unassembled WGS sequence"/>
</dbReference>
<organism evidence="9 10">
    <name type="scientific">Rhynocoris fuscipes</name>
    <dbReference type="NCBI Taxonomy" id="488301"/>
    <lineage>
        <taxon>Eukaryota</taxon>
        <taxon>Metazoa</taxon>
        <taxon>Ecdysozoa</taxon>
        <taxon>Arthropoda</taxon>
        <taxon>Hexapoda</taxon>
        <taxon>Insecta</taxon>
        <taxon>Pterygota</taxon>
        <taxon>Neoptera</taxon>
        <taxon>Paraneoptera</taxon>
        <taxon>Hemiptera</taxon>
        <taxon>Heteroptera</taxon>
        <taxon>Panheteroptera</taxon>
        <taxon>Cimicomorpha</taxon>
        <taxon>Reduviidae</taxon>
        <taxon>Harpactorinae</taxon>
        <taxon>Harpactorini</taxon>
        <taxon>Rhynocoris</taxon>
    </lineage>
</organism>
<evidence type="ECO:0000313" key="10">
    <source>
        <dbReference type="Proteomes" id="UP001461498"/>
    </source>
</evidence>
<keyword evidence="6" id="KW-0508">mRNA splicing</keyword>
<dbReference type="GO" id="GO:0005684">
    <property type="term" value="C:U2-type spliceosomal complex"/>
    <property type="evidence" value="ECO:0007669"/>
    <property type="project" value="TreeGrafter"/>
</dbReference>
<evidence type="ECO:0000256" key="5">
    <source>
        <dbReference type="ARBA" id="ARBA00023054"/>
    </source>
</evidence>
<evidence type="ECO:0000256" key="3">
    <source>
        <dbReference type="ARBA" id="ARBA00022664"/>
    </source>
</evidence>
<evidence type="ECO:0000256" key="2">
    <source>
        <dbReference type="ARBA" id="ARBA00006695"/>
    </source>
</evidence>
<accession>A0AAW1DIX5</accession>
<evidence type="ECO:0000256" key="6">
    <source>
        <dbReference type="ARBA" id="ARBA00023187"/>
    </source>
</evidence>
<feature type="compositionally biased region" description="Basic and acidic residues" evidence="8">
    <location>
        <begin position="298"/>
        <end position="315"/>
    </location>
</feature>
<feature type="compositionally biased region" description="Basic and acidic residues" evidence="8">
    <location>
        <begin position="142"/>
        <end position="164"/>
    </location>
</feature>
<keyword evidence="7" id="KW-0539">Nucleus</keyword>
<dbReference type="InterPro" id="IPR051376">
    <property type="entry name" value="CWC25_splicing_factor"/>
</dbReference>
<feature type="compositionally biased region" description="Basic and acidic residues" evidence="8">
    <location>
        <begin position="210"/>
        <end position="243"/>
    </location>
</feature>
<keyword evidence="5" id="KW-0175">Coiled coil</keyword>